<dbReference type="HOGENOM" id="CLU_2689368_0_0_1"/>
<reference evidence="2" key="2">
    <citation type="submission" date="2015-01" db="EMBL/GenBank/DDBJ databases">
        <title>Evolutionary Origins and Diversification of the Mycorrhizal Mutualists.</title>
        <authorList>
            <consortium name="DOE Joint Genome Institute"/>
            <consortium name="Mycorrhizal Genomics Consortium"/>
            <person name="Kohler A."/>
            <person name="Kuo A."/>
            <person name="Nagy L.G."/>
            <person name="Floudas D."/>
            <person name="Copeland A."/>
            <person name="Barry K.W."/>
            <person name="Cichocki N."/>
            <person name="Veneault-Fourrey C."/>
            <person name="LaButti K."/>
            <person name="Lindquist E.A."/>
            <person name="Lipzen A."/>
            <person name="Lundell T."/>
            <person name="Morin E."/>
            <person name="Murat C."/>
            <person name="Riley R."/>
            <person name="Ohm R."/>
            <person name="Sun H."/>
            <person name="Tunlid A."/>
            <person name="Henrissat B."/>
            <person name="Grigoriev I.V."/>
            <person name="Hibbett D.S."/>
            <person name="Martin F."/>
        </authorList>
    </citation>
    <scope>NUCLEOTIDE SEQUENCE [LARGE SCALE GENOMIC DNA]</scope>
    <source>
        <strain evidence="2">MAFF 305830</strain>
    </source>
</reference>
<name>A0A0C2XNW9_SERVB</name>
<organism evidence="1 2">
    <name type="scientific">Serendipita vermifera MAFF 305830</name>
    <dbReference type="NCBI Taxonomy" id="933852"/>
    <lineage>
        <taxon>Eukaryota</taxon>
        <taxon>Fungi</taxon>
        <taxon>Dikarya</taxon>
        <taxon>Basidiomycota</taxon>
        <taxon>Agaricomycotina</taxon>
        <taxon>Agaricomycetes</taxon>
        <taxon>Sebacinales</taxon>
        <taxon>Serendipitaceae</taxon>
        <taxon>Serendipita</taxon>
    </lineage>
</organism>
<reference evidence="1 2" key="1">
    <citation type="submission" date="2014-04" db="EMBL/GenBank/DDBJ databases">
        <authorList>
            <consortium name="DOE Joint Genome Institute"/>
            <person name="Kuo A."/>
            <person name="Zuccaro A."/>
            <person name="Kohler A."/>
            <person name="Nagy L.G."/>
            <person name="Floudas D."/>
            <person name="Copeland A."/>
            <person name="Barry K.W."/>
            <person name="Cichocki N."/>
            <person name="Veneault-Fourrey C."/>
            <person name="LaButti K."/>
            <person name="Lindquist E.A."/>
            <person name="Lipzen A."/>
            <person name="Lundell T."/>
            <person name="Morin E."/>
            <person name="Murat C."/>
            <person name="Sun H."/>
            <person name="Tunlid A."/>
            <person name="Henrissat B."/>
            <person name="Grigoriev I.V."/>
            <person name="Hibbett D.S."/>
            <person name="Martin F."/>
            <person name="Nordberg H.P."/>
            <person name="Cantor M.N."/>
            <person name="Hua S.X."/>
        </authorList>
    </citation>
    <scope>NUCLEOTIDE SEQUENCE [LARGE SCALE GENOMIC DNA]</scope>
    <source>
        <strain evidence="1 2">MAFF 305830</strain>
    </source>
</reference>
<dbReference type="AlphaFoldDB" id="A0A0C2XNW9"/>
<dbReference type="EMBL" id="KN824284">
    <property type="protein sequence ID" value="KIM30652.1"/>
    <property type="molecule type" value="Genomic_DNA"/>
</dbReference>
<evidence type="ECO:0000313" key="1">
    <source>
        <dbReference type="EMBL" id="KIM30652.1"/>
    </source>
</evidence>
<gene>
    <name evidence="1" type="ORF">M408DRAFT_328189</name>
</gene>
<sequence length="74" mass="7768">MWISAFVPEVSTLSPSSSSHPLPTQTLHLRRMRPYSRPSSGVDCGGLGVSKRLHSAVVRPSGQGLVSGASHQGS</sequence>
<dbReference type="Proteomes" id="UP000054097">
    <property type="component" value="Unassembled WGS sequence"/>
</dbReference>
<proteinExistence type="predicted"/>
<accession>A0A0C2XNW9</accession>
<keyword evidence="2" id="KW-1185">Reference proteome</keyword>
<evidence type="ECO:0000313" key="2">
    <source>
        <dbReference type="Proteomes" id="UP000054097"/>
    </source>
</evidence>
<protein>
    <submittedName>
        <fullName evidence="1">Uncharacterized protein</fullName>
    </submittedName>
</protein>